<accession>A0ACD6A989</accession>
<dbReference type="EnsemblPlants" id="AVESA.00010b.r2.7DG1359100.1">
    <property type="protein sequence ID" value="AVESA.00010b.r2.7DG1359100.1.CDS.1"/>
    <property type="gene ID" value="AVESA.00010b.r2.7DG1359100"/>
</dbReference>
<protein>
    <submittedName>
        <fullName evidence="1">Uncharacterized protein</fullName>
    </submittedName>
</protein>
<name>A0ACD6A989_AVESA</name>
<dbReference type="Proteomes" id="UP001732700">
    <property type="component" value="Chromosome 7D"/>
</dbReference>
<reference evidence="1" key="2">
    <citation type="submission" date="2025-09" db="UniProtKB">
        <authorList>
            <consortium name="EnsemblPlants"/>
        </authorList>
    </citation>
    <scope>IDENTIFICATION</scope>
</reference>
<evidence type="ECO:0000313" key="1">
    <source>
        <dbReference type="EnsemblPlants" id="AVESA.00010b.r2.7DG1359100.1.CDS.1"/>
    </source>
</evidence>
<evidence type="ECO:0000313" key="2">
    <source>
        <dbReference type="Proteomes" id="UP001732700"/>
    </source>
</evidence>
<reference evidence="1" key="1">
    <citation type="submission" date="2021-05" db="EMBL/GenBank/DDBJ databases">
        <authorList>
            <person name="Scholz U."/>
            <person name="Mascher M."/>
            <person name="Fiebig A."/>
        </authorList>
    </citation>
    <scope>NUCLEOTIDE SEQUENCE [LARGE SCALE GENOMIC DNA]</scope>
</reference>
<proteinExistence type="predicted"/>
<organism evidence="1 2">
    <name type="scientific">Avena sativa</name>
    <name type="common">Oat</name>
    <dbReference type="NCBI Taxonomy" id="4498"/>
    <lineage>
        <taxon>Eukaryota</taxon>
        <taxon>Viridiplantae</taxon>
        <taxon>Streptophyta</taxon>
        <taxon>Embryophyta</taxon>
        <taxon>Tracheophyta</taxon>
        <taxon>Spermatophyta</taxon>
        <taxon>Magnoliopsida</taxon>
        <taxon>Liliopsida</taxon>
        <taxon>Poales</taxon>
        <taxon>Poaceae</taxon>
        <taxon>BOP clade</taxon>
        <taxon>Pooideae</taxon>
        <taxon>Poodae</taxon>
        <taxon>Poeae</taxon>
        <taxon>Poeae Chloroplast Group 1 (Aveneae type)</taxon>
        <taxon>Aveninae</taxon>
        <taxon>Avena</taxon>
    </lineage>
</organism>
<keyword evidence="2" id="KW-1185">Reference proteome</keyword>
<sequence>MKPHRRRRRCRSRADDDVVLPTELVLEILSRASPSTAVRCAATCRLWRRLVTRRSFARRASRPRRALLLGFFAFDHTEDDDQSTLPPRFVGCSYAGWRCPCVPRLDEDPRCHGMHPVLCRNGYLVLSRANVLAGEPTTLSYCVCNPSTGFSRFLPPFRVHDGIGFWEYGCALLTGRDLNSCDASSFQLVVAGIHGEWMKLCVDSFSTGTMTWTTSTRCLNIPCRRTGIAMVGEDAHGWQYPSPLCTHRDGLEMHPKNLPAVVDGVIHWQCSCNDGARVALALDVRGRYVELLDLPDRDVSRCSGTYWDLGLVLGSHSDDGALCAFGLATKNGLVLQRWSTKRRVDGVIRTEGRIRIWHRGGDINLRKAISGCSGGGNDDVGDIGDVKLLWYCEKSNVLVFNTVAMGNFALDLETERAQALGEIMHCKSEFCARNACVWWRACPYEIDCPPDWITPS</sequence>